<dbReference type="Proteomes" id="UP000886523">
    <property type="component" value="Unassembled WGS sequence"/>
</dbReference>
<dbReference type="InterPro" id="IPR059179">
    <property type="entry name" value="MLKL-like_MCAfunc"/>
</dbReference>
<dbReference type="SUPFAM" id="SSF48452">
    <property type="entry name" value="TPR-like"/>
    <property type="match status" value="1"/>
</dbReference>
<dbReference type="OrthoDB" id="3038309at2759"/>
<evidence type="ECO:0000259" key="2">
    <source>
        <dbReference type="Pfam" id="PF12862"/>
    </source>
</evidence>
<proteinExistence type="predicted"/>
<dbReference type="Pfam" id="PF12862">
    <property type="entry name" value="ANAPC5"/>
    <property type="match status" value="2"/>
</dbReference>
<name>A0A9P6AFY1_9AGAM</name>
<dbReference type="PANTHER" id="PTHR19959:SF119">
    <property type="entry name" value="FUNGAL LIPASE-LIKE DOMAIN-CONTAINING PROTEIN"/>
    <property type="match status" value="1"/>
</dbReference>
<dbReference type="InterPro" id="IPR036537">
    <property type="entry name" value="Adaptor_Cbl_N_dom_sf"/>
</dbReference>
<dbReference type="EMBL" id="MU129175">
    <property type="protein sequence ID" value="KAF9505083.1"/>
    <property type="molecule type" value="Genomic_DNA"/>
</dbReference>
<comment type="caution">
    <text evidence="3">The sequence shown here is derived from an EMBL/GenBank/DDBJ whole genome shotgun (WGS) entry which is preliminary data.</text>
</comment>
<keyword evidence="4" id="KW-1185">Reference proteome</keyword>
<dbReference type="CDD" id="cd21037">
    <property type="entry name" value="MLKL_NTD"/>
    <property type="match status" value="1"/>
</dbReference>
<sequence length="519" mass="56667">MSSRRLFSPRRPSVQSSLPPSNDSSPNGGSTSTVRPTIATAPQPVYPDYLNDTTGRGWDAPLVISSMIRDIPALPLALSGPLTRVFDVLAEVIEAVKTMQDGRDRCTQLLVRVTRFLETLVDGLKGKNMNDTKIASSLRILTRNLMAIHADATQWSRLNLVKRYLQRDQITNAIAIHGENLTDCLHTFQIVTLMTVSNPPDRVEGIAFPGPPVSARPLAGSEKSVGSIVAAGLHDFFERPAGHAMFEHIGASLQGRLEEMGLPATSIKANEEALVICRSLVAVRPGVFRPGLAHSLNNLSIRLSELSGHEEALKANEEAVGIHRSLATDQPEVFRPYLAWSLDNLSDHLSKFGRHEEAVKANEEVLGIRRSLAADQPKVYGPGLAHSLNNLSIHLSEFSHHEEAIKANEEAVGIYRSLAADQPEVFRPYLAWSLDNLSDHLLKFGRHEEAVKANEEALGIRHSLATDQPEVFHPDLAQSLNNLSLCLSELGCHEEALKVNGEALNICPSLAKFAEGANC</sequence>
<protein>
    <recommendedName>
        <fullName evidence="2">Anaphase-promoting complex subunit 5 domain-containing protein</fullName>
    </recommendedName>
</protein>
<organism evidence="3 4">
    <name type="scientific">Hydnum rufescens UP504</name>
    <dbReference type="NCBI Taxonomy" id="1448309"/>
    <lineage>
        <taxon>Eukaryota</taxon>
        <taxon>Fungi</taxon>
        <taxon>Dikarya</taxon>
        <taxon>Basidiomycota</taxon>
        <taxon>Agaricomycotina</taxon>
        <taxon>Agaricomycetes</taxon>
        <taxon>Cantharellales</taxon>
        <taxon>Hydnaceae</taxon>
        <taxon>Hydnum</taxon>
    </lineage>
</organism>
<gene>
    <name evidence="3" type="ORF">BS47DRAFT_1400732</name>
</gene>
<feature type="region of interest" description="Disordered" evidence="1">
    <location>
        <begin position="1"/>
        <end position="42"/>
    </location>
</feature>
<dbReference type="AlphaFoldDB" id="A0A9P6AFY1"/>
<dbReference type="InterPro" id="IPR026000">
    <property type="entry name" value="Apc5_dom"/>
</dbReference>
<dbReference type="Gene3D" id="1.25.40.10">
    <property type="entry name" value="Tetratricopeptide repeat domain"/>
    <property type="match status" value="2"/>
</dbReference>
<evidence type="ECO:0000256" key="1">
    <source>
        <dbReference type="SAM" id="MobiDB-lite"/>
    </source>
</evidence>
<dbReference type="InterPro" id="IPR011990">
    <property type="entry name" value="TPR-like_helical_dom_sf"/>
</dbReference>
<accession>A0A9P6AFY1</accession>
<dbReference type="Gene3D" id="1.20.930.20">
    <property type="entry name" value="Adaptor protein Cbl, N-terminal domain"/>
    <property type="match status" value="1"/>
</dbReference>
<evidence type="ECO:0000313" key="3">
    <source>
        <dbReference type="EMBL" id="KAF9505083.1"/>
    </source>
</evidence>
<dbReference type="GO" id="GO:0007166">
    <property type="term" value="P:cell surface receptor signaling pathway"/>
    <property type="evidence" value="ECO:0007669"/>
    <property type="project" value="InterPro"/>
</dbReference>
<feature type="domain" description="Anaphase-promoting complex subunit 5" evidence="2">
    <location>
        <begin position="441"/>
        <end position="459"/>
    </location>
</feature>
<dbReference type="PANTHER" id="PTHR19959">
    <property type="entry name" value="KINESIN LIGHT CHAIN"/>
    <property type="match status" value="1"/>
</dbReference>
<feature type="domain" description="Anaphase-promoting complex subunit 5" evidence="2">
    <location>
        <begin position="388"/>
        <end position="416"/>
    </location>
</feature>
<dbReference type="Pfam" id="PF13374">
    <property type="entry name" value="TPR_10"/>
    <property type="match status" value="2"/>
</dbReference>
<evidence type="ECO:0000313" key="4">
    <source>
        <dbReference type="Proteomes" id="UP000886523"/>
    </source>
</evidence>
<feature type="compositionally biased region" description="Low complexity" evidence="1">
    <location>
        <begin position="1"/>
        <end position="33"/>
    </location>
</feature>
<reference evidence="3" key="1">
    <citation type="journal article" date="2020" name="Nat. Commun.">
        <title>Large-scale genome sequencing of mycorrhizal fungi provides insights into the early evolution of symbiotic traits.</title>
        <authorList>
            <person name="Miyauchi S."/>
            <person name="Kiss E."/>
            <person name="Kuo A."/>
            <person name="Drula E."/>
            <person name="Kohler A."/>
            <person name="Sanchez-Garcia M."/>
            <person name="Morin E."/>
            <person name="Andreopoulos B."/>
            <person name="Barry K.W."/>
            <person name="Bonito G."/>
            <person name="Buee M."/>
            <person name="Carver A."/>
            <person name="Chen C."/>
            <person name="Cichocki N."/>
            <person name="Clum A."/>
            <person name="Culley D."/>
            <person name="Crous P.W."/>
            <person name="Fauchery L."/>
            <person name="Girlanda M."/>
            <person name="Hayes R.D."/>
            <person name="Keri Z."/>
            <person name="LaButti K."/>
            <person name="Lipzen A."/>
            <person name="Lombard V."/>
            <person name="Magnuson J."/>
            <person name="Maillard F."/>
            <person name="Murat C."/>
            <person name="Nolan M."/>
            <person name="Ohm R.A."/>
            <person name="Pangilinan J."/>
            <person name="Pereira M.F."/>
            <person name="Perotto S."/>
            <person name="Peter M."/>
            <person name="Pfister S."/>
            <person name="Riley R."/>
            <person name="Sitrit Y."/>
            <person name="Stielow J.B."/>
            <person name="Szollosi G."/>
            <person name="Zifcakova L."/>
            <person name="Stursova M."/>
            <person name="Spatafora J.W."/>
            <person name="Tedersoo L."/>
            <person name="Vaario L.M."/>
            <person name="Yamada A."/>
            <person name="Yan M."/>
            <person name="Wang P."/>
            <person name="Xu J."/>
            <person name="Bruns T."/>
            <person name="Baldrian P."/>
            <person name="Vilgalys R."/>
            <person name="Dunand C."/>
            <person name="Henrissat B."/>
            <person name="Grigoriev I.V."/>
            <person name="Hibbett D."/>
            <person name="Nagy L.G."/>
            <person name="Martin F.M."/>
        </authorList>
    </citation>
    <scope>NUCLEOTIDE SEQUENCE</scope>
    <source>
        <strain evidence="3">UP504</strain>
    </source>
</reference>